<dbReference type="Gene3D" id="1.20.5.50">
    <property type="match status" value="1"/>
</dbReference>
<dbReference type="GO" id="GO:0030428">
    <property type="term" value="C:cell septum"/>
    <property type="evidence" value="ECO:0007669"/>
    <property type="project" value="TreeGrafter"/>
</dbReference>
<gene>
    <name evidence="10" type="ORF">METZ01_LOCUS64184</name>
</gene>
<keyword evidence="3" id="KW-0963">Cytoplasm</keyword>
<accession>A0A381T562</accession>
<comment type="function">
    <text evidence="7">Activator of cell division through the inhibition of FtsZ GTPase activity, therefore promoting FtsZ assembly into bundles of protofilaments necessary for the formation of the division Z ring. It is recruited early at mid-cell but it is not essential for cell division.</text>
</comment>
<protein>
    <recommendedName>
        <fullName evidence="2">Cell division protein ZapA</fullName>
    </recommendedName>
    <alternativeName>
        <fullName evidence="9">Z ring-associated protein ZapA</fullName>
    </alternativeName>
</protein>
<comment type="subunit">
    <text evidence="8">Homodimer. Interacts with FtsZ.</text>
</comment>
<dbReference type="PANTHER" id="PTHR34981:SF1">
    <property type="entry name" value="CELL DIVISION PROTEIN ZAPA"/>
    <property type="match status" value="1"/>
</dbReference>
<evidence type="ECO:0000256" key="5">
    <source>
        <dbReference type="ARBA" id="ARBA00023210"/>
    </source>
</evidence>
<keyword evidence="5" id="KW-0717">Septation</keyword>
<evidence type="ECO:0000256" key="9">
    <source>
        <dbReference type="ARBA" id="ARBA00033158"/>
    </source>
</evidence>
<dbReference type="PANTHER" id="PTHR34981">
    <property type="entry name" value="CELL DIVISION PROTEIN ZAPA"/>
    <property type="match status" value="1"/>
</dbReference>
<dbReference type="EMBL" id="UINC01004043">
    <property type="protein sequence ID" value="SVA11330.1"/>
    <property type="molecule type" value="Genomic_DNA"/>
</dbReference>
<dbReference type="GO" id="GO:0032153">
    <property type="term" value="C:cell division site"/>
    <property type="evidence" value="ECO:0007669"/>
    <property type="project" value="TreeGrafter"/>
</dbReference>
<evidence type="ECO:0000256" key="7">
    <source>
        <dbReference type="ARBA" id="ARBA00024910"/>
    </source>
</evidence>
<dbReference type="SUPFAM" id="SSF102829">
    <property type="entry name" value="Cell division protein ZapA-like"/>
    <property type="match status" value="1"/>
</dbReference>
<proteinExistence type="predicted"/>
<dbReference type="GO" id="GO:0000921">
    <property type="term" value="P:septin ring assembly"/>
    <property type="evidence" value="ECO:0007669"/>
    <property type="project" value="TreeGrafter"/>
</dbReference>
<dbReference type="InterPro" id="IPR042233">
    <property type="entry name" value="Cell_div_ZapA_N"/>
</dbReference>
<evidence type="ECO:0000313" key="10">
    <source>
        <dbReference type="EMBL" id="SVA11330.1"/>
    </source>
</evidence>
<dbReference type="InterPro" id="IPR007838">
    <property type="entry name" value="Cell_div_ZapA-like"/>
</dbReference>
<dbReference type="GO" id="GO:0005829">
    <property type="term" value="C:cytosol"/>
    <property type="evidence" value="ECO:0007669"/>
    <property type="project" value="TreeGrafter"/>
</dbReference>
<evidence type="ECO:0000256" key="6">
    <source>
        <dbReference type="ARBA" id="ARBA00023306"/>
    </source>
</evidence>
<dbReference type="AlphaFoldDB" id="A0A381T562"/>
<evidence type="ECO:0000256" key="8">
    <source>
        <dbReference type="ARBA" id="ARBA00026068"/>
    </source>
</evidence>
<dbReference type="InterPro" id="IPR036192">
    <property type="entry name" value="Cell_div_ZapA-like_sf"/>
</dbReference>
<comment type="subcellular location">
    <subcellularLocation>
        <location evidence="1">Cytoplasm</location>
    </subcellularLocation>
</comment>
<organism evidence="10">
    <name type="scientific">marine metagenome</name>
    <dbReference type="NCBI Taxonomy" id="408172"/>
    <lineage>
        <taxon>unclassified sequences</taxon>
        <taxon>metagenomes</taxon>
        <taxon>ecological metagenomes</taxon>
    </lineage>
</organism>
<evidence type="ECO:0000256" key="3">
    <source>
        <dbReference type="ARBA" id="ARBA00022490"/>
    </source>
</evidence>
<evidence type="ECO:0000256" key="1">
    <source>
        <dbReference type="ARBA" id="ARBA00004496"/>
    </source>
</evidence>
<dbReference type="GO" id="GO:0000917">
    <property type="term" value="P:division septum assembly"/>
    <property type="evidence" value="ECO:0007669"/>
    <property type="project" value="UniProtKB-KW"/>
</dbReference>
<reference evidence="10" key="1">
    <citation type="submission" date="2018-05" db="EMBL/GenBank/DDBJ databases">
        <authorList>
            <person name="Lanie J.A."/>
            <person name="Ng W.-L."/>
            <person name="Kazmierczak K.M."/>
            <person name="Andrzejewski T.M."/>
            <person name="Davidsen T.M."/>
            <person name="Wayne K.J."/>
            <person name="Tettelin H."/>
            <person name="Glass J.I."/>
            <person name="Rusch D."/>
            <person name="Podicherti R."/>
            <person name="Tsui H.-C.T."/>
            <person name="Winkler M.E."/>
        </authorList>
    </citation>
    <scope>NUCLEOTIDE SEQUENCE</scope>
</reference>
<dbReference type="Pfam" id="PF05164">
    <property type="entry name" value="ZapA"/>
    <property type="match status" value="1"/>
</dbReference>
<keyword evidence="6" id="KW-0131">Cell cycle</keyword>
<sequence>MAKITIYGKTYSLKSSSSEVSVEEAAAYVDAKMHELAGAGKNPPSLDLAVLAALNIAQESLQLQKQTQVKDQDQEERIEQLMDALENELHNFEK</sequence>
<keyword evidence="4" id="KW-0132">Cell division</keyword>
<dbReference type="Gene3D" id="3.30.160.880">
    <property type="entry name" value="Cell division protein ZapA protomer, N-terminal domain"/>
    <property type="match status" value="1"/>
</dbReference>
<name>A0A381T562_9ZZZZ</name>
<evidence type="ECO:0000256" key="4">
    <source>
        <dbReference type="ARBA" id="ARBA00022618"/>
    </source>
</evidence>
<evidence type="ECO:0000256" key="2">
    <source>
        <dbReference type="ARBA" id="ARBA00015195"/>
    </source>
</evidence>
<dbReference type="GO" id="GO:0043093">
    <property type="term" value="P:FtsZ-dependent cytokinesis"/>
    <property type="evidence" value="ECO:0007669"/>
    <property type="project" value="TreeGrafter"/>
</dbReference>